<evidence type="ECO:0000313" key="3">
    <source>
        <dbReference type="EMBL" id="KOO24090.1"/>
    </source>
</evidence>
<dbReference type="PROSITE" id="PS51695">
    <property type="entry name" value="SEDOLISIN"/>
    <property type="match status" value="1"/>
</dbReference>
<keyword evidence="1" id="KW-0720">Serine protease</keyword>
<feature type="binding site" evidence="1">
    <location>
        <position position="369"/>
    </location>
    <ligand>
        <name>Ca(2+)</name>
        <dbReference type="ChEBI" id="CHEBI:29108"/>
    </ligand>
</feature>
<dbReference type="SUPFAM" id="SSF52743">
    <property type="entry name" value="Subtilisin-like"/>
    <property type="match status" value="1"/>
</dbReference>
<dbReference type="InterPro" id="IPR030400">
    <property type="entry name" value="Sedolisin_dom"/>
</dbReference>
<feature type="binding site" evidence="1">
    <location>
        <position position="389"/>
    </location>
    <ligand>
        <name>Ca(2+)</name>
        <dbReference type="ChEBI" id="CHEBI:29108"/>
    </ligand>
</feature>
<dbReference type="PANTHER" id="PTHR14218">
    <property type="entry name" value="PROTEASE S8 TRIPEPTIDYL PEPTIDASE I CLN2"/>
    <property type="match status" value="1"/>
</dbReference>
<keyword evidence="1" id="KW-0479">Metal-binding</keyword>
<dbReference type="Gene3D" id="3.40.50.200">
    <property type="entry name" value="Peptidase S8/S53 domain"/>
    <property type="match status" value="1"/>
</dbReference>
<dbReference type="CDD" id="cd04056">
    <property type="entry name" value="Peptidases_S53"/>
    <property type="match status" value="1"/>
</dbReference>
<feature type="active site" description="Charge relay system" evidence="1">
    <location>
        <position position="81"/>
    </location>
</feature>
<feature type="binding site" evidence="1">
    <location>
        <position position="387"/>
    </location>
    <ligand>
        <name>Ca(2+)</name>
        <dbReference type="ChEBI" id="CHEBI:29108"/>
    </ligand>
</feature>
<dbReference type="InterPro" id="IPR050819">
    <property type="entry name" value="Tripeptidyl-peptidase_I"/>
</dbReference>
<dbReference type="PANTHER" id="PTHR14218:SF15">
    <property type="entry name" value="TRIPEPTIDYL-PEPTIDASE 1"/>
    <property type="match status" value="1"/>
</dbReference>
<gene>
    <name evidence="3" type="ORF">Ctob_004664</name>
</gene>
<name>A0A0M0JC93_9EUKA</name>
<dbReference type="EMBL" id="JWZX01003127">
    <property type="protein sequence ID" value="KOO24090.1"/>
    <property type="molecule type" value="Genomic_DNA"/>
</dbReference>
<keyword evidence="1" id="KW-0106">Calcium</keyword>
<accession>A0A0M0JC93</accession>
<protein>
    <submittedName>
        <fullName evidence="3">Subtilisin-like protein</fullName>
    </submittedName>
</protein>
<evidence type="ECO:0000256" key="1">
    <source>
        <dbReference type="PROSITE-ProRule" id="PRU01032"/>
    </source>
</evidence>
<feature type="active site" description="Charge relay system" evidence="1">
    <location>
        <position position="85"/>
    </location>
</feature>
<dbReference type="InterPro" id="IPR036852">
    <property type="entry name" value="Peptidase_S8/S53_dom_sf"/>
</dbReference>
<keyword evidence="4" id="KW-1185">Reference proteome</keyword>
<reference evidence="4" key="1">
    <citation type="journal article" date="2015" name="PLoS Genet.">
        <title>Genome Sequence and Transcriptome Analyses of Chrysochromulina tobin: Metabolic Tools for Enhanced Algal Fitness in the Prominent Order Prymnesiales (Haptophyceae).</title>
        <authorList>
            <person name="Hovde B.T."/>
            <person name="Deodato C.R."/>
            <person name="Hunsperger H.M."/>
            <person name="Ryken S.A."/>
            <person name="Yost W."/>
            <person name="Jha R.K."/>
            <person name="Patterson J."/>
            <person name="Monnat R.J. Jr."/>
            <person name="Barlow S.B."/>
            <person name="Starkenburg S.R."/>
            <person name="Cattolico R.A."/>
        </authorList>
    </citation>
    <scope>NUCLEOTIDE SEQUENCE</scope>
    <source>
        <strain evidence="4">CCMP291</strain>
    </source>
</reference>
<sequence>MRAAAPGGYSVANQKQAYGIPIDLAASNKETLQMVWGPGTFGYSPSELASFAKRECPGMNLDKISFDTLNHGTPGGDNFGEGSLDISMIASFGMNISTLVSNTNTSMSTEEGDGFGLAFLDFLTELASRKTVPHVLSLSLGSLSAYSCELLCTKAVETGEVTLSECQAYLQTQRQVCMFQSTAQAAAINAALMAVGLRGTSVFGSSGDGGSHWSFGPFHGEGKMPRILNQIGCEYQFPVFPTSSPYIVSVGGTDWKNGDPKKPKMWSGSGGGFSWQFAQPAHQQATVERYLTTTADLPASSSFNASGRAYPDISAVAVEGTSQSSPTFAGLFSMIVDMRLNAGLAPLGFLGPRIWSVAQAFPGEAFEDVTEGNSKTSCPAGFPATKGWDPTTGWGRPIWAGMVKHFASDSHSIGYV</sequence>
<dbReference type="GO" id="GO:0008240">
    <property type="term" value="F:tripeptidyl-peptidase activity"/>
    <property type="evidence" value="ECO:0007669"/>
    <property type="project" value="TreeGrafter"/>
</dbReference>
<dbReference type="GO" id="GO:0004252">
    <property type="term" value="F:serine-type endopeptidase activity"/>
    <property type="evidence" value="ECO:0007669"/>
    <property type="project" value="UniProtKB-UniRule"/>
</dbReference>
<organism evidence="3 4">
    <name type="scientific">Chrysochromulina tobinii</name>
    <dbReference type="NCBI Taxonomy" id="1460289"/>
    <lineage>
        <taxon>Eukaryota</taxon>
        <taxon>Haptista</taxon>
        <taxon>Haptophyta</taxon>
        <taxon>Prymnesiophyceae</taxon>
        <taxon>Prymnesiales</taxon>
        <taxon>Chrysochromulinaceae</taxon>
        <taxon>Chrysochromulina</taxon>
    </lineage>
</organism>
<keyword evidence="1" id="KW-0378">Hydrolase</keyword>
<feature type="active site" description="Charge relay system" evidence="1">
    <location>
        <position position="322"/>
    </location>
</feature>
<dbReference type="GO" id="GO:0006508">
    <property type="term" value="P:proteolysis"/>
    <property type="evidence" value="ECO:0007669"/>
    <property type="project" value="UniProtKB-KW"/>
</dbReference>
<comment type="cofactor">
    <cofactor evidence="1">
        <name>Ca(2+)</name>
        <dbReference type="ChEBI" id="CHEBI:29108"/>
    </cofactor>
    <text evidence="1">Binds 1 Ca(2+) ion per subunit.</text>
</comment>
<feature type="domain" description="Peptidase S53" evidence="2">
    <location>
        <begin position="8"/>
        <end position="409"/>
    </location>
</feature>
<evidence type="ECO:0000259" key="2">
    <source>
        <dbReference type="PROSITE" id="PS51695"/>
    </source>
</evidence>
<proteinExistence type="predicted"/>
<dbReference type="AlphaFoldDB" id="A0A0M0JC93"/>
<dbReference type="Proteomes" id="UP000037460">
    <property type="component" value="Unassembled WGS sequence"/>
</dbReference>
<dbReference type="GO" id="GO:0046872">
    <property type="term" value="F:metal ion binding"/>
    <property type="evidence" value="ECO:0007669"/>
    <property type="project" value="UniProtKB-UniRule"/>
</dbReference>
<keyword evidence="1" id="KW-0645">Protease</keyword>
<dbReference type="OrthoDB" id="409122at2759"/>
<evidence type="ECO:0000313" key="4">
    <source>
        <dbReference type="Proteomes" id="UP000037460"/>
    </source>
</evidence>
<comment type="caution">
    <text evidence="3">The sequence shown here is derived from an EMBL/GenBank/DDBJ whole genome shotgun (WGS) entry which is preliminary data.</text>
</comment>
<feature type="binding site" evidence="1">
    <location>
        <position position="368"/>
    </location>
    <ligand>
        <name>Ca(2+)</name>
        <dbReference type="ChEBI" id="CHEBI:29108"/>
    </ligand>
</feature>